<sequence length="34" mass="4340">MRANKVLIRKDVYDRKVERWIRQWPELTVIPWDE</sequence>
<dbReference type="Proteomes" id="UP000681526">
    <property type="component" value="Unassembled WGS sequence"/>
</dbReference>
<reference evidence="1 2" key="1">
    <citation type="submission" date="2021-04" db="EMBL/GenBank/DDBJ databases">
        <authorList>
            <person name="Rakotoarivonina H."/>
        </authorList>
    </citation>
    <scope>NUCLEOTIDE SEQUENCE [LARGE SCALE GENOMIC DNA]</scope>
    <source>
        <strain evidence="1 2">XE</strain>
    </source>
</reference>
<keyword evidence="2" id="KW-1185">Reference proteome</keyword>
<gene>
    <name evidence="1" type="primary">txxe 3603</name>
    <name evidence="1" type="ORF">TXXE_18935</name>
</gene>
<protein>
    <submittedName>
        <fullName evidence="1">Uncharacterized protein</fullName>
    </submittedName>
</protein>
<accession>A0ABN7S9F6</accession>
<evidence type="ECO:0000313" key="2">
    <source>
        <dbReference type="Proteomes" id="UP000681526"/>
    </source>
</evidence>
<name>A0ABN7S9F6_THEXY</name>
<evidence type="ECO:0000313" key="1">
    <source>
        <dbReference type="EMBL" id="CAG5092858.1"/>
    </source>
</evidence>
<proteinExistence type="predicted"/>
<dbReference type="EMBL" id="CAJRAY010000097">
    <property type="protein sequence ID" value="CAG5092858.1"/>
    <property type="molecule type" value="Genomic_DNA"/>
</dbReference>
<organism evidence="1 2">
    <name type="scientific">Thermobacillus xylanilyticus</name>
    <dbReference type="NCBI Taxonomy" id="76633"/>
    <lineage>
        <taxon>Bacteria</taxon>
        <taxon>Bacillati</taxon>
        <taxon>Bacillota</taxon>
        <taxon>Bacilli</taxon>
        <taxon>Bacillales</taxon>
        <taxon>Paenibacillaceae</taxon>
        <taxon>Thermobacillus</taxon>
    </lineage>
</organism>
<comment type="caution">
    <text evidence="1">The sequence shown here is derived from an EMBL/GenBank/DDBJ whole genome shotgun (WGS) entry which is preliminary data.</text>
</comment>